<protein>
    <submittedName>
        <fullName evidence="3">Uncharacterized protein</fullName>
    </submittedName>
</protein>
<keyword evidence="1" id="KW-1133">Transmembrane helix</keyword>
<dbReference type="Proteomes" id="UP000250140">
    <property type="component" value="Unassembled WGS sequence"/>
</dbReference>
<feature type="signal peptide" evidence="2">
    <location>
        <begin position="1"/>
        <end position="22"/>
    </location>
</feature>
<proteinExistence type="predicted"/>
<name>A0A8E2F2H5_9PEZI</name>
<organism evidence="3 4">
    <name type="scientific">Glonium stellatum</name>
    <dbReference type="NCBI Taxonomy" id="574774"/>
    <lineage>
        <taxon>Eukaryota</taxon>
        <taxon>Fungi</taxon>
        <taxon>Dikarya</taxon>
        <taxon>Ascomycota</taxon>
        <taxon>Pezizomycotina</taxon>
        <taxon>Dothideomycetes</taxon>
        <taxon>Pleosporomycetidae</taxon>
        <taxon>Gloniales</taxon>
        <taxon>Gloniaceae</taxon>
        <taxon>Glonium</taxon>
    </lineage>
</organism>
<evidence type="ECO:0000313" key="4">
    <source>
        <dbReference type="Proteomes" id="UP000250140"/>
    </source>
</evidence>
<keyword evidence="2" id="KW-0732">Signal</keyword>
<keyword evidence="4" id="KW-1185">Reference proteome</keyword>
<sequence length="158" mass="17618">MAARTLKWVLLNLALEASPIFPIPPFPGGSMCVSLSNQRFSPHPRALQSVHVADVFITPKAKRFPRRQGHLTFFFGFIKRVGLGRGKTTKGKERGGNAFGRGRTYTSFSRMRALAHSLSPLMHLSPAHVFLFLFLSLPLLVRSSDMHTVWVSSSLPFL</sequence>
<feature type="chain" id="PRO_5034959463" evidence="2">
    <location>
        <begin position="23"/>
        <end position="158"/>
    </location>
</feature>
<reference evidence="3 4" key="1">
    <citation type="journal article" date="2016" name="Nat. Commun.">
        <title>Ectomycorrhizal ecology is imprinted in the genome of the dominant symbiotic fungus Cenococcum geophilum.</title>
        <authorList>
            <consortium name="DOE Joint Genome Institute"/>
            <person name="Peter M."/>
            <person name="Kohler A."/>
            <person name="Ohm R.A."/>
            <person name="Kuo A."/>
            <person name="Krutzmann J."/>
            <person name="Morin E."/>
            <person name="Arend M."/>
            <person name="Barry K.W."/>
            <person name="Binder M."/>
            <person name="Choi C."/>
            <person name="Clum A."/>
            <person name="Copeland A."/>
            <person name="Grisel N."/>
            <person name="Haridas S."/>
            <person name="Kipfer T."/>
            <person name="LaButti K."/>
            <person name="Lindquist E."/>
            <person name="Lipzen A."/>
            <person name="Maire R."/>
            <person name="Meier B."/>
            <person name="Mihaltcheva S."/>
            <person name="Molinier V."/>
            <person name="Murat C."/>
            <person name="Poggeler S."/>
            <person name="Quandt C.A."/>
            <person name="Sperisen C."/>
            <person name="Tritt A."/>
            <person name="Tisserant E."/>
            <person name="Crous P.W."/>
            <person name="Henrissat B."/>
            <person name="Nehls U."/>
            <person name="Egli S."/>
            <person name="Spatafora J.W."/>
            <person name="Grigoriev I.V."/>
            <person name="Martin F.M."/>
        </authorList>
    </citation>
    <scope>NUCLEOTIDE SEQUENCE [LARGE SCALE GENOMIC DNA]</scope>
    <source>
        <strain evidence="3 4">CBS 207.34</strain>
    </source>
</reference>
<feature type="transmembrane region" description="Helical" evidence="1">
    <location>
        <begin position="121"/>
        <end position="141"/>
    </location>
</feature>
<evidence type="ECO:0000256" key="2">
    <source>
        <dbReference type="SAM" id="SignalP"/>
    </source>
</evidence>
<dbReference type="EMBL" id="KV749514">
    <property type="protein sequence ID" value="OCL09090.1"/>
    <property type="molecule type" value="Genomic_DNA"/>
</dbReference>
<evidence type="ECO:0000256" key="1">
    <source>
        <dbReference type="SAM" id="Phobius"/>
    </source>
</evidence>
<accession>A0A8E2F2H5</accession>
<gene>
    <name evidence="3" type="ORF">AOQ84DRAFT_28830</name>
</gene>
<keyword evidence="1" id="KW-0472">Membrane</keyword>
<keyword evidence="1" id="KW-0812">Transmembrane</keyword>
<evidence type="ECO:0000313" key="3">
    <source>
        <dbReference type="EMBL" id="OCL09090.1"/>
    </source>
</evidence>
<dbReference type="AlphaFoldDB" id="A0A8E2F2H5"/>